<dbReference type="GO" id="GO:0050479">
    <property type="term" value="F:glyceryl-ether monooxygenase activity"/>
    <property type="evidence" value="ECO:0007669"/>
    <property type="project" value="TreeGrafter"/>
</dbReference>
<accession>A0A177NJF5</accession>
<comment type="caution">
    <text evidence="9">The sequence shown here is derived from an EMBL/GenBank/DDBJ whole genome shotgun (WGS) entry which is preliminary data.</text>
</comment>
<dbReference type="GO" id="GO:0006643">
    <property type="term" value="P:membrane lipid metabolic process"/>
    <property type="evidence" value="ECO:0007669"/>
    <property type="project" value="TreeGrafter"/>
</dbReference>
<dbReference type="OrthoDB" id="9770329at2"/>
<keyword evidence="10" id="KW-1185">Reference proteome</keyword>
<evidence type="ECO:0000256" key="1">
    <source>
        <dbReference type="ARBA" id="ARBA00004127"/>
    </source>
</evidence>
<dbReference type="GO" id="GO:0005506">
    <property type="term" value="F:iron ion binding"/>
    <property type="evidence" value="ECO:0007669"/>
    <property type="project" value="InterPro"/>
</dbReference>
<dbReference type="Pfam" id="PF04116">
    <property type="entry name" value="FA_hydroxylase"/>
    <property type="match status" value="1"/>
</dbReference>
<feature type="transmembrane region" description="Helical" evidence="7">
    <location>
        <begin position="6"/>
        <end position="25"/>
    </location>
</feature>
<dbReference type="GO" id="GO:0016020">
    <property type="term" value="C:membrane"/>
    <property type="evidence" value="ECO:0007669"/>
    <property type="project" value="GOC"/>
</dbReference>
<feature type="transmembrane region" description="Helical" evidence="7">
    <location>
        <begin position="37"/>
        <end position="62"/>
    </location>
</feature>
<dbReference type="GO" id="GO:0012505">
    <property type="term" value="C:endomembrane system"/>
    <property type="evidence" value="ECO:0007669"/>
    <property type="project" value="UniProtKB-SubCell"/>
</dbReference>
<gene>
    <name evidence="9" type="ORF">A1355_07905</name>
</gene>
<name>A0A177NJF5_9GAMM</name>
<keyword evidence="3 7" id="KW-1133">Transmembrane helix</keyword>
<dbReference type="EMBL" id="LUUK01000177">
    <property type="protein sequence ID" value="OAI17553.1"/>
    <property type="molecule type" value="Genomic_DNA"/>
</dbReference>
<dbReference type="PANTHER" id="PTHR21624:SF1">
    <property type="entry name" value="ALKYLGLYCEROL MONOOXYGENASE"/>
    <property type="match status" value="1"/>
</dbReference>
<keyword evidence="4" id="KW-0560">Oxidoreductase</keyword>
<sequence>MEVMLRFGVFIGILLLMAIWEALSPTRHLSLPRSQRWAINLGLAALNVGVMRISIGAAAWLGANWAVEQQLGLFNNLPVADWLNISLSLLLLDLAIYAQHVAAHRWQWFWRLHQVHHSDLDFDTTTAVRFHPLEIMLSMAYKVLLVVALGADPTAVIAFEIILNGCALFNHGNVSLPPLLERILRYLLVTPDMHRIHHSARQAETDSNYGFSLSCWDRLFQTYCHQSQQPQTEIAIGLNGFRDRQELAFFQLLAMPFRPLRKR</sequence>
<keyword evidence="5" id="KW-0443">Lipid metabolism</keyword>
<feature type="domain" description="Fatty acid hydroxylase" evidence="8">
    <location>
        <begin position="87"/>
        <end position="222"/>
    </location>
</feature>
<dbReference type="AlphaFoldDB" id="A0A177NJF5"/>
<evidence type="ECO:0000256" key="4">
    <source>
        <dbReference type="ARBA" id="ARBA00023002"/>
    </source>
</evidence>
<evidence type="ECO:0000256" key="6">
    <source>
        <dbReference type="ARBA" id="ARBA00023136"/>
    </source>
</evidence>
<dbReference type="PANTHER" id="PTHR21624">
    <property type="entry name" value="STEROL DESATURASE-RELATED PROTEIN"/>
    <property type="match status" value="1"/>
</dbReference>
<keyword evidence="2 7" id="KW-0812">Transmembrane</keyword>
<dbReference type="Proteomes" id="UP000077628">
    <property type="component" value="Unassembled WGS sequence"/>
</dbReference>
<reference evidence="10" key="1">
    <citation type="submission" date="2016-03" db="EMBL/GenBank/DDBJ databases">
        <authorList>
            <person name="Heylen K."/>
            <person name="De Vos P."/>
            <person name="Vekeman B."/>
        </authorList>
    </citation>
    <scope>NUCLEOTIDE SEQUENCE [LARGE SCALE GENOMIC DNA]</scope>
    <source>
        <strain evidence="10">R-45383</strain>
    </source>
</reference>
<dbReference type="InterPro" id="IPR051689">
    <property type="entry name" value="Sterol_desaturase/TMEM195"/>
</dbReference>
<evidence type="ECO:0000256" key="2">
    <source>
        <dbReference type="ARBA" id="ARBA00022692"/>
    </source>
</evidence>
<keyword evidence="6 7" id="KW-0472">Membrane</keyword>
<proteinExistence type="predicted"/>
<evidence type="ECO:0000259" key="8">
    <source>
        <dbReference type="Pfam" id="PF04116"/>
    </source>
</evidence>
<evidence type="ECO:0000256" key="5">
    <source>
        <dbReference type="ARBA" id="ARBA00023098"/>
    </source>
</evidence>
<evidence type="ECO:0000313" key="10">
    <source>
        <dbReference type="Proteomes" id="UP000077628"/>
    </source>
</evidence>
<protein>
    <submittedName>
        <fullName evidence="9">Sterol desaturase</fullName>
    </submittedName>
</protein>
<evidence type="ECO:0000256" key="7">
    <source>
        <dbReference type="SAM" id="Phobius"/>
    </source>
</evidence>
<dbReference type="GO" id="GO:0008610">
    <property type="term" value="P:lipid biosynthetic process"/>
    <property type="evidence" value="ECO:0007669"/>
    <property type="project" value="InterPro"/>
</dbReference>
<evidence type="ECO:0000313" key="9">
    <source>
        <dbReference type="EMBL" id="OAI17553.1"/>
    </source>
</evidence>
<evidence type="ECO:0000256" key="3">
    <source>
        <dbReference type="ARBA" id="ARBA00022989"/>
    </source>
</evidence>
<feature type="transmembrane region" description="Helical" evidence="7">
    <location>
        <begin position="82"/>
        <end position="103"/>
    </location>
</feature>
<organism evidence="9 10">
    <name type="scientific">Methylomonas koyamae</name>
    <dbReference type="NCBI Taxonomy" id="702114"/>
    <lineage>
        <taxon>Bacteria</taxon>
        <taxon>Pseudomonadati</taxon>
        <taxon>Pseudomonadota</taxon>
        <taxon>Gammaproteobacteria</taxon>
        <taxon>Methylococcales</taxon>
        <taxon>Methylococcaceae</taxon>
        <taxon>Methylomonas</taxon>
    </lineage>
</organism>
<dbReference type="InterPro" id="IPR006694">
    <property type="entry name" value="Fatty_acid_hydroxylase"/>
</dbReference>
<comment type="subcellular location">
    <subcellularLocation>
        <location evidence="1">Endomembrane system</location>
        <topology evidence="1">Multi-pass membrane protein</topology>
    </subcellularLocation>
</comment>
<dbReference type="STRING" id="702114.A1355_07905"/>